<proteinExistence type="predicted"/>
<name>A0A8H6X3V4_9AGAR</name>
<dbReference type="SUPFAM" id="SSF52540">
    <property type="entry name" value="P-loop containing nucleoside triphosphate hydrolases"/>
    <property type="match status" value="1"/>
</dbReference>
<accession>A0A8H6X3V4</accession>
<feature type="region of interest" description="Disordered" evidence="1">
    <location>
        <begin position="1"/>
        <end position="51"/>
    </location>
</feature>
<dbReference type="InterPro" id="IPR027417">
    <property type="entry name" value="P-loop_NTPase"/>
</dbReference>
<dbReference type="InterPro" id="IPR011990">
    <property type="entry name" value="TPR-like_helical_dom_sf"/>
</dbReference>
<dbReference type="AlphaFoldDB" id="A0A8H6X3V4"/>
<feature type="compositionally biased region" description="Gly residues" evidence="1">
    <location>
        <begin position="32"/>
        <end position="51"/>
    </location>
</feature>
<dbReference type="PANTHER" id="PTHR47691">
    <property type="entry name" value="REGULATOR-RELATED"/>
    <property type="match status" value="1"/>
</dbReference>
<dbReference type="Pfam" id="PF05729">
    <property type="entry name" value="NACHT"/>
    <property type="match status" value="1"/>
</dbReference>
<sequence>MSSGHKRRMEGNNESSRSKRYKAGNESYHFEVGGGEGGSGGNSLNGAGGAGGQGMGASLSLVVETRKATVKNNLRIDLKDLRDAVKHVSQPHNAPHPREDMPSPHRIFYGREVLVDEITSLLATENTSRVCITGVGGMGKTSVALAVAERAIQENIFLKEHIFWVPCVEAKSPDLLRRILYAQLCITAETYDGLEPLIAELDASEQRRLLLLDNFETPWLSSNDSAKVCEILVRLAKLPHIALLVTMTSGFTPGDIEWQHRPLAPLDPTAARDTFKRKYRDAAGGHELVADGPELDELLASIGHIPLAITLTAASGGCLGISPDDLLRDWKEEGTAMMSGNQTRSMDDTIRLSMERGIVKSNPEALELLAILSLLPAGTIGSNLDWWAPVLTSSRRHAAIKTLRIAALIEQDRGPFATSRIFVRPTIQSYMSHQDRIPAEVRNQVHDACYDFVLRHKSIPDDPKFKTDLEALAGEEINIQGLLMEVPDDAPRPNAVDALIAFSLYQSWTKPSTVVASHALEVARAVYNDPHVSDRDTAARRVAAAHQSLGKSLLRLDRYDEARPHFEETAARFKDLPGGPDLHHAGEALMQLLETWMYIDTKPELESLAQEARAHLSHDETDKYHVARGLLGFGHFLRWSRRQDEALETLSAAKVIFEHLGCPASTAKCLRHMARAYARLGRTTEALHIIKDAMENADQSGEVLWMYLTRCAMTRYLILQGSYKEASTIFTQSLPLCQAIGAPLNIAQELELLAYNCAAMMDLPGARVAYEGAQTQFTKIKSTEMGREGVERCSDNLRMLEDMTEMDQNNFSNLIQPYPMY</sequence>
<gene>
    <name evidence="3" type="ORF">MSAN_02408100</name>
</gene>
<dbReference type="Proteomes" id="UP000623467">
    <property type="component" value="Unassembled WGS sequence"/>
</dbReference>
<dbReference type="PANTHER" id="PTHR47691:SF3">
    <property type="entry name" value="HTH-TYPE TRANSCRIPTIONAL REGULATOR RV0890C-RELATED"/>
    <property type="match status" value="1"/>
</dbReference>
<organism evidence="3 4">
    <name type="scientific">Mycena sanguinolenta</name>
    <dbReference type="NCBI Taxonomy" id="230812"/>
    <lineage>
        <taxon>Eukaryota</taxon>
        <taxon>Fungi</taxon>
        <taxon>Dikarya</taxon>
        <taxon>Basidiomycota</taxon>
        <taxon>Agaricomycotina</taxon>
        <taxon>Agaricomycetes</taxon>
        <taxon>Agaricomycetidae</taxon>
        <taxon>Agaricales</taxon>
        <taxon>Marasmiineae</taxon>
        <taxon>Mycenaceae</taxon>
        <taxon>Mycena</taxon>
    </lineage>
</organism>
<evidence type="ECO:0000256" key="1">
    <source>
        <dbReference type="SAM" id="MobiDB-lite"/>
    </source>
</evidence>
<protein>
    <recommendedName>
        <fullName evidence="2">NACHT domain-containing protein</fullName>
    </recommendedName>
</protein>
<keyword evidence="4" id="KW-1185">Reference proteome</keyword>
<dbReference type="Pfam" id="PF13374">
    <property type="entry name" value="TPR_10"/>
    <property type="match status" value="1"/>
</dbReference>
<dbReference type="Gene3D" id="1.25.40.10">
    <property type="entry name" value="Tetratricopeptide repeat domain"/>
    <property type="match status" value="1"/>
</dbReference>
<reference evidence="3" key="1">
    <citation type="submission" date="2020-05" db="EMBL/GenBank/DDBJ databases">
        <title>Mycena genomes resolve the evolution of fungal bioluminescence.</title>
        <authorList>
            <person name="Tsai I.J."/>
        </authorList>
    </citation>
    <scope>NUCLEOTIDE SEQUENCE</scope>
    <source>
        <strain evidence="3">160909Yilan</strain>
    </source>
</reference>
<evidence type="ECO:0000259" key="2">
    <source>
        <dbReference type="Pfam" id="PF05729"/>
    </source>
</evidence>
<comment type="caution">
    <text evidence="3">The sequence shown here is derived from an EMBL/GenBank/DDBJ whole genome shotgun (WGS) entry which is preliminary data.</text>
</comment>
<dbReference type="EMBL" id="JACAZH010000052">
    <property type="protein sequence ID" value="KAF7333650.1"/>
    <property type="molecule type" value="Genomic_DNA"/>
</dbReference>
<evidence type="ECO:0000313" key="4">
    <source>
        <dbReference type="Proteomes" id="UP000623467"/>
    </source>
</evidence>
<dbReference type="SUPFAM" id="SSF48452">
    <property type="entry name" value="TPR-like"/>
    <property type="match status" value="1"/>
</dbReference>
<dbReference type="InterPro" id="IPR007111">
    <property type="entry name" value="NACHT_NTPase"/>
</dbReference>
<dbReference type="OrthoDB" id="3052556at2759"/>
<dbReference type="Gene3D" id="3.40.50.300">
    <property type="entry name" value="P-loop containing nucleotide triphosphate hydrolases"/>
    <property type="match status" value="1"/>
</dbReference>
<dbReference type="SMART" id="SM00028">
    <property type="entry name" value="TPR"/>
    <property type="match status" value="3"/>
</dbReference>
<dbReference type="InterPro" id="IPR019734">
    <property type="entry name" value="TPR_rpt"/>
</dbReference>
<feature type="domain" description="NACHT" evidence="2">
    <location>
        <begin position="129"/>
        <end position="249"/>
    </location>
</feature>
<evidence type="ECO:0000313" key="3">
    <source>
        <dbReference type="EMBL" id="KAF7333650.1"/>
    </source>
</evidence>